<dbReference type="EC" id="3.2.1.40" evidence="2"/>
<dbReference type="InterPro" id="IPR035398">
    <property type="entry name" value="Bac_rhamnosid_C"/>
</dbReference>
<dbReference type="InterPro" id="IPR013737">
    <property type="entry name" value="Bac_rhamnosid_N"/>
</dbReference>
<dbReference type="PANTHER" id="PTHR33307">
    <property type="entry name" value="ALPHA-RHAMNOSIDASE (EUROFUNG)"/>
    <property type="match status" value="1"/>
</dbReference>
<evidence type="ECO:0000313" key="7">
    <source>
        <dbReference type="Proteomes" id="UP001500542"/>
    </source>
</evidence>
<dbReference type="Gene3D" id="1.50.10.10">
    <property type="match status" value="1"/>
</dbReference>
<evidence type="ECO:0000256" key="4">
    <source>
        <dbReference type="SAM" id="SignalP"/>
    </source>
</evidence>
<dbReference type="Gene3D" id="2.60.120.260">
    <property type="entry name" value="Galactose-binding domain-like"/>
    <property type="match status" value="4"/>
</dbReference>
<feature type="signal peptide" evidence="4">
    <location>
        <begin position="1"/>
        <end position="26"/>
    </location>
</feature>
<dbReference type="Pfam" id="PF17389">
    <property type="entry name" value="Bac_rhamnosid6H"/>
    <property type="match status" value="1"/>
</dbReference>
<dbReference type="Pfam" id="PF17390">
    <property type="entry name" value="Bac_rhamnosid_C"/>
    <property type="match status" value="1"/>
</dbReference>
<dbReference type="Pfam" id="PF00754">
    <property type="entry name" value="F5_F8_type_C"/>
    <property type="match status" value="2"/>
</dbReference>
<protein>
    <recommendedName>
        <fullName evidence="2">alpha-L-rhamnosidase</fullName>
        <ecNumber evidence="2">3.2.1.40</ecNumber>
    </recommendedName>
</protein>
<dbReference type="InterPro" id="IPR000421">
    <property type="entry name" value="FA58C"/>
</dbReference>
<dbReference type="InterPro" id="IPR008928">
    <property type="entry name" value="6-hairpin_glycosidase_sf"/>
</dbReference>
<dbReference type="Pfam" id="PF25788">
    <property type="entry name" value="Ig_Rha78A_N"/>
    <property type="match status" value="1"/>
</dbReference>
<evidence type="ECO:0000259" key="5">
    <source>
        <dbReference type="PROSITE" id="PS50022"/>
    </source>
</evidence>
<accession>A0ABN1QQ18</accession>
<dbReference type="SUPFAM" id="SSF49785">
    <property type="entry name" value="Galactose-binding domain-like"/>
    <property type="match status" value="2"/>
</dbReference>
<dbReference type="SUPFAM" id="SSF48208">
    <property type="entry name" value="Six-hairpin glycosidases"/>
    <property type="match status" value="1"/>
</dbReference>
<sequence>MNGKAIAAVCAWVLLLAGAAALPAQAVDGSTALPPSGLRVAGQSADALVDAEHPTLSWVVNDSGRGQVQSGYQVRLSGVPSDRGSARPLVWDSGRVASDESTGVVYAGPALEADHTYEWVVRTWNREGQASSWSPVSTFDVGPMTAPDWTASWLQAPAGSLVRRSFALPKPIARARLYVGAQGLVEPHLNGSLVEPKQLLDSSVTDYAKRVTYRALDVTNHLHQGRNALAVMLGTGQYSGRPTFVAQLSVTFTDGTRTTVAGDAAWRSAAGPVTRDDFYNGESWDARKLPKGWDSAAYDDSSWALVPVYSPVSGPVSLALRQPVTASDETACCGWSRTNLVDGITTSVTASQGFHSAIAATPDTTKWVQVDLGSNRPIAGVTLYPARPTNDPAGDFPGAGFPVRYQVQVSDDPTFATATTVADRTESDQPNPGTAPVSISAPGSGRYLRVTATKLACRDTSCTFRLAELGVFAPQPELSWALTALEADSTPPTRIVSTVGPKKITSPATGVQVYDFGQNYSGQVTLRAEAPAGTKVTITKGELLDASGRVSTANISFSPAETGRQIDDYTFDGSGTQTWMPRFNYAGFRYAEVSGLPAGTKADVLAQVIHSDVATTGSFSTSNPLLNQIQNALVRTQLNNLQGMPLDCPTREKHGWLGDAGDTAAEAMANLDLQSFYAKWFGDIRTSINPDGSVPSVAPDQGEGPGRWFTDPAWGTAYPQVVWDSYTQYGDASVFRDNYTHLKGWVDYLGTISNDRHIVTNAPGSWGDDWLSTVSTQHVYFQTLFYLIDSRILGDIADVLGNPADAAKYRQLAEAIRTGFTAEYFDAATNKYAPNTQLAYAMPLALGIVPTGHEQAVLDRLVADLAGHGNHVTTGFVGTKYVYQALGKYDRNDVALAVSERVDFPSFGYMVKNGPGTIWESWVNSSAANGTSSKDHIGLAGSIGQWYYEQLAGIQPGTPGWRTFTLAPSVVGDLTDVTSAQQTVRGLVESSWQRSGSNLTYHAVVPVGSTATIELPLLGGSASTVREGNQTLWSAGHPADPVAGLTTGPATEKSLRLTAGSGDYTFTVTAPGAPITAVAVISTGNPAPIVAEHSGDVSLLVEGRSTGGGTARVTTDAPAGWTVQAPTIPLTPAQTATLTTLHFAVPAGVPGGKYPVTVTVTAPDGTRATTTVDVLVFGSWPSGTTAVASSEHAPNEVDGRTRTYLASNALDGDPATFWNDDTANAYPDSLTISSPTAVELRGVGLTSHPDGVPTDFAVQTWDGTQWLTQATVTGNTAVARWVPFAAPVSTAKVRVEVTGAQASFSRIAELTP</sequence>
<dbReference type="Pfam" id="PF05592">
    <property type="entry name" value="Bac_rhamnosid"/>
    <property type="match status" value="1"/>
</dbReference>
<dbReference type="Pfam" id="PF08531">
    <property type="entry name" value="Bac_rhamnosid_N"/>
    <property type="match status" value="1"/>
</dbReference>
<dbReference type="PROSITE" id="PS50022">
    <property type="entry name" value="FA58C_3"/>
    <property type="match status" value="1"/>
</dbReference>
<dbReference type="RefSeq" id="WP_343971920.1">
    <property type="nucleotide sequence ID" value="NZ_BAAAHK010000009.1"/>
</dbReference>
<dbReference type="PANTHER" id="PTHR33307:SF6">
    <property type="entry name" value="ALPHA-RHAMNOSIDASE (EUROFUNG)-RELATED"/>
    <property type="match status" value="1"/>
</dbReference>
<organism evidence="6 7">
    <name type="scientific">Kribbella koreensis</name>
    <dbReference type="NCBI Taxonomy" id="57909"/>
    <lineage>
        <taxon>Bacteria</taxon>
        <taxon>Bacillati</taxon>
        <taxon>Actinomycetota</taxon>
        <taxon>Actinomycetes</taxon>
        <taxon>Propionibacteriales</taxon>
        <taxon>Kribbellaceae</taxon>
        <taxon>Kribbella</taxon>
    </lineage>
</organism>
<comment type="caution">
    <text evidence="6">The sequence shown here is derived from an EMBL/GenBank/DDBJ whole genome shotgun (WGS) entry which is preliminary data.</text>
</comment>
<evidence type="ECO:0000256" key="1">
    <source>
        <dbReference type="ARBA" id="ARBA00001445"/>
    </source>
</evidence>
<keyword evidence="3" id="KW-0378">Hydrolase</keyword>
<dbReference type="EMBL" id="BAAAHK010000009">
    <property type="protein sequence ID" value="GAA0945239.1"/>
    <property type="molecule type" value="Genomic_DNA"/>
</dbReference>
<gene>
    <name evidence="6" type="ORF">GCM10009554_39880</name>
</gene>
<dbReference type="Proteomes" id="UP001500542">
    <property type="component" value="Unassembled WGS sequence"/>
</dbReference>
<feature type="domain" description="F5/8 type C" evidence="5">
    <location>
        <begin position="304"/>
        <end position="471"/>
    </location>
</feature>
<keyword evidence="7" id="KW-1185">Reference proteome</keyword>
<dbReference type="Gene3D" id="2.60.420.10">
    <property type="entry name" value="Maltose phosphorylase, domain 3"/>
    <property type="match status" value="1"/>
</dbReference>
<dbReference type="InterPro" id="IPR008902">
    <property type="entry name" value="Rhamnosid_concanavalin"/>
</dbReference>
<dbReference type="InterPro" id="IPR035396">
    <property type="entry name" value="Bac_rhamnosid6H"/>
</dbReference>
<dbReference type="InterPro" id="IPR016007">
    <property type="entry name" value="Alpha_rhamnosid"/>
</dbReference>
<dbReference type="InterPro" id="IPR013783">
    <property type="entry name" value="Ig-like_fold"/>
</dbReference>
<evidence type="ECO:0000256" key="3">
    <source>
        <dbReference type="ARBA" id="ARBA00022801"/>
    </source>
</evidence>
<evidence type="ECO:0000313" key="6">
    <source>
        <dbReference type="EMBL" id="GAA0945239.1"/>
    </source>
</evidence>
<dbReference type="InterPro" id="IPR012341">
    <property type="entry name" value="6hp_glycosidase-like_sf"/>
</dbReference>
<evidence type="ECO:0000256" key="2">
    <source>
        <dbReference type="ARBA" id="ARBA00012652"/>
    </source>
</evidence>
<keyword evidence="4" id="KW-0732">Signal</keyword>
<comment type="catalytic activity">
    <reaction evidence="1">
        <text>Hydrolysis of terminal non-reducing alpha-L-rhamnose residues in alpha-L-rhamnosides.</text>
        <dbReference type="EC" id="3.2.1.40"/>
    </reaction>
</comment>
<dbReference type="InterPro" id="IPR008979">
    <property type="entry name" value="Galactose-bd-like_sf"/>
</dbReference>
<dbReference type="Gene3D" id="2.60.40.10">
    <property type="entry name" value="Immunoglobulins"/>
    <property type="match status" value="2"/>
</dbReference>
<feature type="chain" id="PRO_5045665070" description="alpha-L-rhamnosidase" evidence="4">
    <location>
        <begin position="27"/>
        <end position="1312"/>
    </location>
</feature>
<proteinExistence type="predicted"/>
<name>A0ABN1QQ18_9ACTN</name>
<reference evidence="6 7" key="1">
    <citation type="journal article" date="2019" name="Int. J. Syst. Evol. Microbiol.">
        <title>The Global Catalogue of Microorganisms (GCM) 10K type strain sequencing project: providing services to taxonomists for standard genome sequencing and annotation.</title>
        <authorList>
            <consortium name="The Broad Institute Genomics Platform"/>
            <consortium name="The Broad Institute Genome Sequencing Center for Infectious Disease"/>
            <person name="Wu L."/>
            <person name="Ma J."/>
        </authorList>
    </citation>
    <scope>NUCLEOTIDE SEQUENCE [LARGE SCALE GENOMIC DNA]</scope>
    <source>
        <strain evidence="6 7">JCM 10977</strain>
    </source>
</reference>